<gene>
    <name evidence="1" type="ORF">T02_4790</name>
</gene>
<evidence type="ECO:0000313" key="1">
    <source>
        <dbReference type="EMBL" id="KRZ51379.1"/>
    </source>
</evidence>
<feature type="non-terminal residue" evidence="1">
    <location>
        <position position="138"/>
    </location>
</feature>
<name>A0A0V1KVJ7_9BILA</name>
<dbReference type="OrthoDB" id="10569479at2759"/>
<sequence>KIFLDRQLFVAANGLVKVKQQQSSNRHFPKPCSITTVHCTQADKIKKQKDVPKYRMQSRNQAINAYNKRICVKGLNRIGIECGKSKLFEQCNHQKLNKLIRKFQVIVPVLANLDTTVDLATKDVQGIDQLLAVLQSVQ</sequence>
<dbReference type="Proteomes" id="UP000054721">
    <property type="component" value="Unassembled WGS sequence"/>
</dbReference>
<comment type="caution">
    <text evidence="1">The sequence shown here is derived from an EMBL/GenBank/DDBJ whole genome shotgun (WGS) entry which is preliminary data.</text>
</comment>
<reference evidence="1 2" key="1">
    <citation type="submission" date="2015-05" db="EMBL/GenBank/DDBJ databases">
        <title>Evolution of Trichinella species and genotypes.</title>
        <authorList>
            <person name="Korhonen P.K."/>
            <person name="Edoardo P."/>
            <person name="Giuseppe L.R."/>
            <person name="Gasser R.B."/>
        </authorList>
    </citation>
    <scope>NUCLEOTIDE SEQUENCE [LARGE SCALE GENOMIC DNA]</scope>
    <source>
        <strain evidence="1">ISS10</strain>
    </source>
</reference>
<accession>A0A0V1KVJ7</accession>
<dbReference type="EMBL" id="JYDW01000228">
    <property type="protein sequence ID" value="KRZ51379.1"/>
    <property type="molecule type" value="Genomic_DNA"/>
</dbReference>
<keyword evidence="2" id="KW-1185">Reference proteome</keyword>
<protein>
    <submittedName>
        <fullName evidence="1">Uncharacterized protein</fullName>
    </submittedName>
</protein>
<organism evidence="1 2">
    <name type="scientific">Trichinella nativa</name>
    <dbReference type="NCBI Taxonomy" id="6335"/>
    <lineage>
        <taxon>Eukaryota</taxon>
        <taxon>Metazoa</taxon>
        <taxon>Ecdysozoa</taxon>
        <taxon>Nematoda</taxon>
        <taxon>Enoplea</taxon>
        <taxon>Dorylaimia</taxon>
        <taxon>Trichinellida</taxon>
        <taxon>Trichinellidae</taxon>
        <taxon>Trichinella</taxon>
    </lineage>
</organism>
<dbReference type="AlphaFoldDB" id="A0A0V1KVJ7"/>
<proteinExistence type="predicted"/>
<evidence type="ECO:0000313" key="2">
    <source>
        <dbReference type="Proteomes" id="UP000054721"/>
    </source>
</evidence>